<keyword evidence="3" id="KW-1185">Reference proteome</keyword>
<sequence>MASLEDLATELLDMIFTYTISCDKFVITSKQMRKNEHEDVKAPPSRVTSRLTLAFASHVLRPEYRRFLEDYISKHANVVRVNVVDYGFHNFPLFLKDMVKAKARSTGEATFDRFHFSIGGANPLDRQDLEGPYFAANIIFTRNFDSEDTKLLRWAKKAETMAKWRGHLRMFYKVTRLDDSPAFNDMLRRQGFGREEEMGQLVFLKEAIRTNSASRAFDADLLQQFEEADINRGRIEDDYVGESDGIGEEIDDGGPQPFFPQPQVAFAPPPTQANVKTEPDEDEQKVDLGWSAYARVPAPPAASIARSGPYAFVPLLPAEDN</sequence>
<protein>
    <submittedName>
        <fullName evidence="2">Uncharacterized protein</fullName>
    </submittedName>
</protein>
<evidence type="ECO:0000256" key="1">
    <source>
        <dbReference type="SAM" id="MobiDB-lite"/>
    </source>
</evidence>
<organism evidence="2 3">
    <name type="scientific">Oleoguttula mirabilis</name>
    <dbReference type="NCBI Taxonomy" id="1507867"/>
    <lineage>
        <taxon>Eukaryota</taxon>
        <taxon>Fungi</taxon>
        <taxon>Dikarya</taxon>
        <taxon>Ascomycota</taxon>
        <taxon>Pezizomycotina</taxon>
        <taxon>Dothideomycetes</taxon>
        <taxon>Dothideomycetidae</taxon>
        <taxon>Mycosphaerellales</taxon>
        <taxon>Teratosphaeriaceae</taxon>
        <taxon>Oleoguttula</taxon>
    </lineage>
</organism>
<accession>A0AAV9JYK0</accession>
<gene>
    <name evidence="2" type="ORF">LTR36_000264</name>
</gene>
<dbReference type="Proteomes" id="UP001324427">
    <property type="component" value="Unassembled WGS sequence"/>
</dbReference>
<comment type="caution">
    <text evidence="2">The sequence shown here is derived from an EMBL/GenBank/DDBJ whole genome shotgun (WGS) entry which is preliminary data.</text>
</comment>
<evidence type="ECO:0000313" key="2">
    <source>
        <dbReference type="EMBL" id="KAK4550685.1"/>
    </source>
</evidence>
<reference evidence="2 3" key="1">
    <citation type="submission" date="2021-11" db="EMBL/GenBank/DDBJ databases">
        <title>Black yeast isolated from Biological Soil Crust.</title>
        <authorList>
            <person name="Kurbessoian T."/>
        </authorList>
    </citation>
    <scope>NUCLEOTIDE SEQUENCE [LARGE SCALE GENOMIC DNA]</scope>
    <source>
        <strain evidence="2 3">CCFEE 5522</strain>
    </source>
</reference>
<name>A0AAV9JYK0_9PEZI</name>
<dbReference type="EMBL" id="JAVFHQ010000001">
    <property type="protein sequence ID" value="KAK4550685.1"/>
    <property type="molecule type" value="Genomic_DNA"/>
</dbReference>
<dbReference type="AlphaFoldDB" id="A0AAV9JYK0"/>
<evidence type="ECO:0000313" key="3">
    <source>
        <dbReference type="Proteomes" id="UP001324427"/>
    </source>
</evidence>
<proteinExistence type="predicted"/>
<feature type="region of interest" description="Disordered" evidence="1">
    <location>
        <begin position="269"/>
        <end position="288"/>
    </location>
</feature>